<gene>
    <name evidence="1" type="ORF">K5L94_06400</name>
</gene>
<evidence type="ECO:0000313" key="2">
    <source>
        <dbReference type="Proteomes" id="UP001216828"/>
    </source>
</evidence>
<sequence>MLKDSNPLRTQTPHDDYSFLRDFLADGGSIDRVLTAAWAVERELKEAPESDEVRRAQDLAAMLGYGLSSIDYVELDKKLDALRRDFDDKAAEGMPLCDRVDRWATIVLSAVSTLESCCEYDPGPIPNQTGIQRFKFLLAFPWLSELQRLSDARQDREAYDVRSKRCDAIARILRDNLAEGRARAHSMVLRRFRNDVVVDKQLKNYQIAEGRTGAYVEALAELDAISTDEVDQAIDRLSMWSSYTAGWWNRFNQTLDHAYATHARCLVADSQFWREQMQPLLETEYGSASPSTI</sequence>
<keyword evidence="2" id="KW-1185">Reference proteome</keyword>
<evidence type="ECO:0000313" key="1">
    <source>
        <dbReference type="EMBL" id="WDM64914.1"/>
    </source>
</evidence>
<accession>A0ABY7Y4K8</accession>
<dbReference type="RefSeq" id="WP_274512274.1">
    <property type="nucleotide sequence ID" value="NZ_CP082270.1"/>
</dbReference>
<protein>
    <submittedName>
        <fullName evidence="1">Uncharacterized protein</fullName>
    </submittedName>
</protein>
<proteinExistence type="predicted"/>
<dbReference type="Proteomes" id="UP001216828">
    <property type="component" value="Chromosome"/>
</dbReference>
<dbReference type="EMBL" id="CP082270">
    <property type="protein sequence ID" value="WDM64914.1"/>
    <property type="molecule type" value="Genomic_DNA"/>
</dbReference>
<name>A0ABY7Y4K8_9GAMM</name>
<organism evidence="1 2">
    <name type="scientific">Stenotrophomonas forensis</name>
    <dbReference type="NCBI Taxonomy" id="2871169"/>
    <lineage>
        <taxon>Bacteria</taxon>
        <taxon>Pseudomonadati</taxon>
        <taxon>Pseudomonadota</taxon>
        <taxon>Gammaproteobacteria</taxon>
        <taxon>Lysobacterales</taxon>
        <taxon>Lysobacteraceae</taxon>
        <taxon>Stenotrophomonas</taxon>
        <taxon>Stenotrophomonas maltophilia group</taxon>
    </lineage>
</organism>
<reference evidence="1 2" key="1">
    <citation type="submission" date="2021-08" db="EMBL/GenBank/DDBJ databases">
        <title>Stenotrophomonas forensis sp. nov., isolated from contaminated viral transport media.</title>
        <authorList>
            <person name="Nguyen S.V."/>
            <person name="Edwards D."/>
            <person name="Scott S."/>
            <person name="Doss J."/>
            <person name="Merid S."/>
            <person name="Zelaya E."/>
            <person name="Maza C."/>
            <person name="Mann M."/>
            <person name="Hamilton B."/>
            <person name="Blackwell R."/>
            <person name="Tran A."/>
            <person name="Hauser J."/>
        </authorList>
    </citation>
    <scope>NUCLEOTIDE SEQUENCE [LARGE SCALE GENOMIC DNA]</scope>
    <source>
        <strain evidence="1 2">DFS-20110405</strain>
    </source>
</reference>